<feature type="domain" description="Gp5/Type VI secretion system Vgr C-terminal trimerisation" evidence="5">
    <location>
        <begin position="502"/>
        <end position="568"/>
    </location>
</feature>
<evidence type="ECO:0000256" key="2">
    <source>
        <dbReference type="ARBA" id="ARBA00005558"/>
    </source>
</evidence>
<dbReference type="Gene3D" id="2.40.50.230">
    <property type="entry name" value="Gp5 N-terminal domain"/>
    <property type="match status" value="1"/>
</dbReference>
<dbReference type="Proteomes" id="UP000317093">
    <property type="component" value="Chromosome"/>
</dbReference>
<name>A0A518B604_9BACT</name>
<dbReference type="Gene3D" id="3.55.50.10">
    <property type="entry name" value="Baseplate protein-like domains"/>
    <property type="match status" value="1"/>
</dbReference>
<dbReference type="Pfam" id="PF05954">
    <property type="entry name" value="Phage_GPD"/>
    <property type="match status" value="1"/>
</dbReference>
<dbReference type="NCBIfam" id="TIGR01646">
    <property type="entry name" value="vgr_GE"/>
    <property type="match status" value="1"/>
</dbReference>
<evidence type="ECO:0000313" key="6">
    <source>
        <dbReference type="EMBL" id="QDU62413.1"/>
    </source>
</evidence>
<gene>
    <name evidence="6" type="ORF">Pan216_32800</name>
</gene>
<dbReference type="Gene3D" id="4.10.220.110">
    <property type="match status" value="1"/>
</dbReference>
<dbReference type="InterPro" id="IPR037026">
    <property type="entry name" value="Vgr_OB-fold_dom_sf"/>
</dbReference>
<evidence type="ECO:0000259" key="5">
    <source>
        <dbReference type="Pfam" id="PF22178"/>
    </source>
</evidence>
<dbReference type="InterPro" id="IPR054030">
    <property type="entry name" value="Gp5_Vgr_C"/>
</dbReference>
<dbReference type="PANTHER" id="PTHR32305">
    <property type="match status" value="1"/>
</dbReference>
<keyword evidence="7" id="KW-1185">Reference proteome</keyword>
<dbReference type="SUPFAM" id="SSF69255">
    <property type="entry name" value="gp5 N-terminal domain-like"/>
    <property type="match status" value="1"/>
</dbReference>
<organism evidence="6 7">
    <name type="scientific">Kolteria novifilia</name>
    <dbReference type="NCBI Taxonomy" id="2527975"/>
    <lineage>
        <taxon>Bacteria</taxon>
        <taxon>Pseudomonadati</taxon>
        <taxon>Planctomycetota</taxon>
        <taxon>Planctomycetia</taxon>
        <taxon>Kolteriales</taxon>
        <taxon>Kolteriaceae</taxon>
        <taxon>Kolteria</taxon>
    </lineage>
</organism>
<reference evidence="6 7" key="1">
    <citation type="submission" date="2019-02" db="EMBL/GenBank/DDBJ databases">
        <title>Deep-cultivation of Planctomycetes and their phenomic and genomic characterization uncovers novel biology.</title>
        <authorList>
            <person name="Wiegand S."/>
            <person name="Jogler M."/>
            <person name="Boedeker C."/>
            <person name="Pinto D."/>
            <person name="Vollmers J."/>
            <person name="Rivas-Marin E."/>
            <person name="Kohn T."/>
            <person name="Peeters S.H."/>
            <person name="Heuer A."/>
            <person name="Rast P."/>
            <person name="Oberbeckmann S."/>
            <person name="Bunk B."/>
            <person name="Jeske O."/>
            <person name="Meyerdierks A."/>
            <person name="Storesund J.E."/>
            <person name="Kallscheuer N."/>
            <person name="Luecker S."/>
            <person name="Lage O.M."/>
            <person name="Pohl T."/>
            <person name="Merkel B.J."/>
            <person name="Hornburger P."/>
            <person name="Mueller R.-W."/>
            <person name="Bruemmer F."/>
            <person name="Labrenz M."/>
            <person name="Spormann A.M."/>
            <person name="Op den Camp H."/>
            <person name="Overmann J."/>
            <person name="Amann R."/>
            <person name="Jetten M.S.M."/>
            <person name="Mascher T."/>
            <person name="Medema M.H."/>
            <person name="Devos D.P."/>
            <person name="Kaster A.-K."/>
            <person name="Ovreas L."/>
            <person name="Rohde M."/>
            <person name="Galperin M.Y."/>
            <person name="Jogler C."/>
        </authorList>
    </citation>
    <scope>NUCLEOTIDE SEQUENCE [LARGE SCALE GENOMIC DNA]</scope>
    <source>
        <strain evidence="6 7">Pan216</strain>
    </source>
</reference>
<dbReference type="InterPro" id="IPR050708">
    <property type="entry name" value="T6SS_VgrG/RHS"/>
</dbReference>
<feature type="domain" description="Gp5/Type VI secretion system Vgr protein OB-fold" evidence="4">
    <location>
        <begin position="418"/>
        <end position="485"/>
    </location>
</feature>
<dbReference type="KEGG" id="knv:Pan216_32800"/>
<comment type="subcellular location">
    <subcellularLocation>
        <location evidence="1">Secreted</location>
    </subcellularLocation>
</comment>
<dbReference type="Pfam" id="PF04717">
    <property type="entry name" value="Phage_base_V"/>
    <property type="match status" value="1"/>
</dbReference>
<comment type="similarity">
    <text evidence="2">Belongs to the VgrG protein family.</text>
</comment>
<sequence length="1060" mass="113923">MSSVETTKRWLSIKTSLSQQPLLHYVEGSEGLSELFHFRLGLAVPEKGTIEYRKLLGRPATVTIEYERAPRRLINGMIKSLTQKVQDNEYTYYEAELVPFIWKATKNVQSRIFQQQKAQQILEDVFAGVSTRFELYDSYHIHNYCVQYQESDFDFASRLMEEEGIYYFFEHSDAGHVMVITDTSNLTDRQLKEMASIPYRASRGEGVSRDHAWVENWEKRQELCPDHFQVWDYNFELPEQDVGARELLFANVQAGTIEHDLSIEGEFKAEVHELGGYAHRFDGVSPTGASQASELEEIFQQNRRTARLHMEEAAAESLRIQGGSDAAHFYAGALFEFTKHFDGDGRYLLARVEHEAHMPVPLKSSPALSETKCPYRNKFTALPSDLTYRSPRKTPKPKIAGTQSAIVVGPTGEEIFTDKYGRVKVRFQWDRFGLSDGHDSCWVRVVNAWSGQQWGMITIPRVGQEVLIAFAEGDPDAPMVVGSAYNASQMPPFPLPEHRTRSCIKSHTHNGSAHEFHGLGFEDAAGEEWLQLHSQKDMMVNAKNNHFTNVANVKHTYTGHTHIHQVGNLAPMSGSGSGGDAFPTPSSAGTGSSVVDVGSGMGGDSATQFYKSEIDWGPDSVEPTIGLDIETVFGFCLTGYLGLFGEYIVGEHVETVLNPLGFLGTFGSSGASAEDIASGAAEVNTPWMKGLGAGVGGNLEVVFGQDTGMIYGPKVDIHRGPTVELTETWASAPPLTKALAGLYGGTVLMTAILPGVIPDKTASWISTLSASGVGGVLASLLAAYESKAGIVNSAKETVEQGEELTKQIESVSTPIASGLATAALDSAKLSVQLVGQALDETTAIAKEAVNATRNFNGNYTVTANGGNIAMVSKSNDDLGTASNINLDAQGAGANACNGMVRLNGTGFVLATAGPAIMSLANEEHVGEAILDCGAAGTIKLQSGTTMEPNLIMMDPEAGITSKSVLKILQQTAENSMTIDPEAGITLSVSEATTLTMTPASMTLKCGASRIELSDDGITLLAGSAVVALGSDAVSVVGPTLSLVGDGEVTLSTASFAISEG</sequence>
<dbReference type="PANTHER" id="PTHR32305:SF15">
    <property type="entry name" value="PROTEIN RHSA-RELATED"/>
    <property type="match status" value="1"/>
</dbReference>
<protein>
    <submittedName>
        <fullName evidence="6">Phage-related baseplate assembly protein</fullName>
    </submittedName>
</protein>
<accession>A0A518B604</accession>
<dbReference type="InterPro" id="IPR017847">
    <property type="entry name" value="T6SS_RhsGE_Vgr_subset"/>
</dbReference>
<dbReference type="Gene3D" id="2.30.110.50">
    <property type="match status" value="1"/>
</dbReference>
<dbReference type="RefSeq" id="WP_419192580.1">
    <property type="nucleotide sequence ID" value="NZ_CP036279.1"/>
</dbReference>
<dbReference type="GO" id="GO:0005576">
    <property type="term" value="C:extracellular region"/>
    <property type="evidence" value="ECO:0007669"/>
    <property type="project" value="UniProtKB-SubCell"/>
</dbReference>
<dbReference type="NCBIfam" id="TIGR03361">
    <property type="entry name" value="VI_Rhs_Vgr"/>
    <property type="match status" value="2"/>
</dbReference>
<proteinExistence type="inferred from homology"/>
<evidence type="ECO:0000256" key="3">
    <source>
        <dbReference type="ARBA" id="ARBA00022525"/>
    </source>
</evidence>
<evidence type="ECO:0000256" key="1">
    <source>
        <dbReference type="ARBA" id="ARBA00004613"/>
    </source>
</evidence>
<keyword evidence="3" id="KW-0964">Secreted</keyword>
<dbReference type="EMBL" id="CP036279">
    <property type="protein sequence ID" value="QDU62413.1"/>
    <property type="molecule type" value="Genomic_DNA"/>
</dbReference>
<dbReference type="SUPFAM" id="SSF69279">
    <property type="entry name" value="Phage tail proteins"/>
    <property type="match status" value="2"/>
</dbReference>
<dbReference type="Pfam" id="PF22178">
    <property type="entry name" value="Gp5_trimer_C"/>
    <property type="match status" value="1"/>
</dbReference>
<evidence type="ECO:0000313" key="7">
    <source>
        <dbReference type="Proteomes" id="UP000317093"/>
    </source>
</evidence>
<dbReference type="InterPro" id="IPR006533">
    <property type="entry name" value="T6SS_Vgr_RhsGE"/>
</dbReference>
<dbReference type="AlphaFoldDB" id="A0A518B604"/>
<dbReference type="InterPro" id="IPR006531">
    <property type="entry name" value="Gp5/Vgr_OB"/>
</dbReference>
<evidence type="ECO:0000259" key="4">
    <source>
        <dbReference type="Pfam" id="PF04717"/>
    </source>
</evidence>
<dbReference type="SUPFAM" id="SSF69349">
    <property type="entry name" value="Phage fibre proteins"/>
    <property type="match status" value="1"/>
</dbReference>